<accession>A0AAP0IZJ6</accession>
<keyword evidence="13" id="KW-0325">Glycoprotein</keyword>
<evidence type="ECO:0000259" key="16">
    <source>
        <dbReference type="PROSITE" id="PS50011"/>
    </source>
</evidence>
<dbReference type="SMART" id="SM00220">
    <property type="entry name" value="S_TKc"/>
    <property type="match status" value="1"/>
</dbReference>
<dbReference type="SUPFAM" id="SSF56112">
    <property type="entry name" value="Protein kinase-like (PK-like)"/>
    <property type="match status" value="1"/>
</dbReference>
<dbReference type="Pfam" id="PF07714">
    <property type="entry name" value="PK_Tyr_Ser-Thr"/>
    <property type="match status" value="1"/>
</dbReference>
<feature type="domain" description="Protein kinase" evidence="16">
    <location>
        <begin position="430"/>
        <end position="664"/>
    </location>
</feature>
<dbReference type="GO" id="GO:0005524">
    <property type="term" value="F:ATP binding"/>
    <property type="evidence" value="ECO:0007669"/>
    <property type="project" value="UniProtKB-UniRule"/>
</dbReference>
<evidence type="ECO:0000256" key="5">
    <source>
        <dbReference type="ARBA" id="ARBA00022692"/>
    </source>
</evidence>
<feature type="binding site" evidence="14">
    <location>
        <position position="458"/>
    </location>
    <ligand>
        <name>ATP</name>
        <dbReference type="ChEBI" id="CHEBI:30616"/>
    </ligand>
</feature>
<dbReference type="Pfam" id="PF00560">
    <property type="entry name" value="LRR_1"/>
    <property type="match status" value="1"/>
</dbReference>
<dbReference type="InterPro" id="IPR032675">
    <property type="entry name" value="LRR_dom_sf"/>
</dbReference>
<evidence type="ECO:0000256" key="2">
    <source>
        <dbReference type="ARBA" id="ARBA00022527"/>
    </source>
</evidence>
<dbReference type="PANTHER" id="PTHR45974">
    <property type="entry name" value="RECEPTOR-LIKE PROTEIN 55"/>
    <property type="match status" value="1"/>
</dbReference>
<evidence type="ECO:0000256" key="4">
    <source>
        <dbReference type="ARBA" id="ARBA00022679"/>
    </source>
</evidence>
<keyword evidence="12 15" id="KW-0472">Membrane</keyword>
<keyword evidence="18" id="KW-1185">Reference proteome</keyword>
<evidence type="ECO:0000256" key="7">
    <source>
        <dbReference type="ARBA" id="ARBA00022737"/>
    </source>
</evidence>
<evidence type="ECO:0000256" key="15">
    <source>
        <dbReference type="SAM" id="Phobius"/>
    </source>
</evidence>
<dbReference type="Gene3D" id="3.80.10.10">
    <property type="entry name" value="Ribonuclease Inhibitor"/>
    <property type="match status" value="1"/>
</dbReference>
<name>A0AAP0IZJ6_9MAGN</name>
<keyword evidence="2" id="KW-0723">Serine/threonine-protein kinase</keyword>
<evidence type="ECO:0000256" key="8">
    <source>
        <dbReference type="ARBA" id="ARBA00022741"/>
    </source>
</evidence>
<dbReference type="InterPro" id="IPR008271">
    <property type="entry name" value="Ser/Thr_kinase_AS"/>
</dbReference>
<keyword evidence="6" id="KW-0732">Signal</keyword>
<comment type="subcellular location">
    <subcellularLocation>
        <location evidence="1">Membrane</location>
    </subcellularLocation>
</comment>
<evidence type="ECO:0000256" key="13">
    <source>
        <dbReference type="ARBA" id="ARBA00023180"/>
    </source>
</evidence>
<keyword evidence="8 14" id="KW-0547">Nucleotide-binding</keyword>
<evidence type="ECO:0000256" key="12">
    <source>
        <dbReference type="ARBA" id="ARBA00023136"/>
    </source>
</evidence>
<dbReference type="InterPro" id="IPR011009">
    <property type="entry name" value="Kinase-like_dom_sf"/>
</dbReference>
<gene>
    <name evidence="17" type="ORF">Sjap_014399</name>
</gene>
<dbReference type="PANTHER" id="PTHR45974:SF134">
    <property type="entry name" value="OS01G0960400 PROTEIN"/>
    <property type="match status" value="1"/>
</dbReference>
<evidence type="ECO:0000256" key="14">
    <source>
        <dbReference type="PROSITE-ProRule" id="PRU10141"/>
    </source>
</evidence>
<dbReference type="PROSITE" id="PS50011">
    <property type="entry name" value="PROTEIN_KINASE_DOM"/>
    <property type="match status" value="1"/>
</dbReference>
<dbReference type="AlphaFoldDB" id="A0AAP0IZJ6"/>
<dbReference type="Pfam" id="PF13855">
    <property type="entry name" value="LRR_8"/>
    <property type="match status" value="1"/>
</dbReference>
<organism evidence="17 18">
    <name type="scientific">Stephania japonica</name>
    <dbReference type="NCBI Taxonomy" id="461633"/>
    <lineage>
        <taxon>Eukaryota</taxon>
        <taxon>Viridiplantae</taxon>
        <taxon>Streptophyta</taxon>
        <taxon>Embryophyta</taxon>
        <taxon>Tracheophyta</taxon>
        <taxon>Spermatophyta</taxon>
        <taxon>Magnoliopsida</taxon>
        <taxon>Ranunculales</taxon>
        <taxon>Menispermaceae</taxon>
        <taxon>Menispermoideae</taxon>
        <taxon>Cissampelideae</taxon>
        <taxon>Stephania</taxon>
    </lineage>
</organism>
<dbReference type="Proteomes" id="UP001417504">
    <property type="component" value="Unassembled WGS sequence"/>
</dbReference>
<dbReference type="InterPro" id="IPR000719">
    <property type="entry name" value="Prot_kinase_dom"/>
</dbReference>
<keyword evidence="3" id="KW-0433">Leucine-rich repeat</keyword>
<dbReference type="PROSITE" id="PS00107">
    <property type="entry name" value="PROTEIN_KINASE_ATP"/>
    <property type="match status" value="1"/>
</dbReference>
<reference evidence="17 18" key="1">
    <citation type="submission" date="2024-01" db="EMBL/GenBank/DDBJ databases">
        <title>Genome assemblies of Stephania.</title>
        <authorList>
            <person name="Yang L."/>
        </authorList>
    </citation>
    <scope>NUCLEOTIDE SEQUENCE [LARGE SCALE GENOMIC DNA]</scope>
    <source>
        <strain evidence="17">QJT</strain>
        <tissue evidence="17">Leaf</tissue>
    </source>
</reference>
<sequence>MLRWIEGPHSHMNNNSISGQIPPVLSRLPLLVHFLLDNNNLSGYLPPELYQLPQLQTLQLDNNHFNGTIPDSYGNMSRLIKLDLSWNHLNGSIPTNKPSDNITTINLSNNDISGSIPANFSGLPHLQKLLLDHNALSGSVPSDIWQNRTFNVTEKLQLDFQQNMLSNISGSLEPPANVTISLRGNPVCSAANQLMITQFCGIQNRSEEILSSSTIIPTNCYNQSCPDGYEYVPESPVPCFCAAPLRIGYRLKSPAFSNFIPYEDKFKVILASNLGIDLYQLSIVSFIWERGPRLRLYLKLFPKYGNHSSKFNESEIYRIEDLFAEWKAGVGGIFGPYEFLNFVLLSPYEEDANLNISKSGLSKGAIAGIVLAAVAGAMTLSAIISFYAAKQYMKKYHMTLRKQSVSKISIKIDGVKAFTFVEMMQATNNFSVSSQVGQGGYGKVYKGVLADGTVVAIKRALESSLQGEREFFTEIELLSRLHHRNLVSLVGYCDDEIEQMLVYEFMPNGTLRDHLSVTSKKPLSFAMRLQIALGSAKGILYLHAEADPPIFHRDIKATNILLDSRFTAKVADFGLSRLAPVPDVEGAVPGHVSTVVKGTPVSTVLNSDAACWPSIIYFTCVSFVFLNYILSYMVYRNLSLLLIVLTANQLGGPLVWYEVNGVRG</sequence>
<evidence type="ECO:0000256" key="11">
    <source>
        <dbReference type="ARBA" id="ARBA00022989"/>
    </source>
</evidence>
<dbReference type="GO" id="GO:0016020">
    <property type="term" value="C:membrane"/>
    <property type="evidence" value="ECO:0007669"/>
    <property type="project" value="UniProtKB-SubCell"/>
</dbReference>
<evidence type="ECO:0000256" key="10">
    <source>
        <dbReference type="ARBA" id="ARBA00022840"/>
    </source>
</evidence>
<dbReference type="InterPro" id="IPR001611">
    <property type="entry name" value="Leu-rich_rpt"/>
</dbReference>
<dbReference type="GO" id="GO:0004674">
    <property type="term" value="F:protein serine/threonine kinase activity"/>
    <property type="evidence" value="ECO:0007669"/>
    <property type="project" value="UniProtKB-KW"/>
</dbReference>
<dbReference type="Gene3D" id="3.30.200.20">
    <property type="entry name" value="Phosphorylase Kinase, domain 1"/>
    <property type="match status" value="1"/>
</dbReference>
<evidence type="ECO:0000256" key="1">
    <source>
        <dbReference type="ARBA" id="ARBA00004370"/>
    </source>
</evidence>
<evidence type="ECO:0000256" key="3">
    <source>
        <dbReference type="ARBA" id="ARBA00022614"/>
    </source>
</evidence>
<proteinExistence type="predicted"/>
<dbReference type="InterPro" id="IPR001245">
    <property type="entry name" value="Ser-Thr/Tyr_kinase_cat_dom"/>
</dbReference>
<evidence type="ECO:0000313" key="17">
    <source>
        <dbReference type="EMBL" id="KAK9124797.1"/>
    </source>
</evidence>
<keyword evidence="9" id="KW-0418">Kinase</keyword>
<feature type="transmembrane region" description="Helical" evidence="15">
    <location>
        <begin position="365"/>
        <end position="389"/>
    </location>
</feature>
<keyword evidence="5 15" id="KW-0812">Transmembrane</keyword>
<keyword evidence="4" id="KW-0808">Transferase</keyword>
<dbReference type="Gene3D" id="1.10.510.10">
    <property type="entry name" value="Transferase(Phosphotransferase) domain 1"/>
    <property type="match status" value="1"/>
</dbReference>
<dbReference type="SUPFAM" id="SSF52058">
    <property type="entry name" value="L domain-like"/>
    <property type="match status" value="1"/>
</dbReference>
<dbReference type="FunFam" id="3.30.200.20:FF:000328">
    <property type="entry name" value="Leucine-rich repeat protein kinase family protein"/>
    <property type="match status" value="1"/>
</dbReference>
<comment type="caution">
    <text evidence="17">The sequence shown here is derived from an EMBL/GenBank/DDBJ whole genome shotgun (WGS) entry which is preliminary data.</text>
</comment>
<dbReference type="InterPro" id="IPR017441">
    <property type="entry name" value="Protein_kinase_ATP_BS"/>
</dbReference>
<evidence type="ECO:0000313" key="18">
    <source>
        <dbReference type="Proteomes" id="UP001417504"/>
    </source>
</evidence>
<evidence type="ECO:0000256" key="9">
    <source>
        <dbReference type="ARBA" id="ARBA00022777"/>
    </source>
</evidence>
<feature type="transmembrane region" description="Helical" evidence="15">
    <location>
        <begin position="615"/>
        <end position="634"/>
    </location>
</feature>
<keyword evidence="11 15" id="KW-1133">Transmembrane helix</keyword>
<keyword evidence="7" id="KW-0677">Repeat</keyword>
<evidence type="ECO:0000256" key="6">
    <source>
        <dbReference type="ARBA" id="ARBA00022729"/>
    </source>
</evidence>
<protein>
    <recommendedName>
        <fullName evidence="16">Protein kinase domain-containing protein</fullName>
    </recommendedName>
</protein>
<dbReference type="EMBL" id="JBBNAE010000005">
    <property type="protein sequence ID" value="KAK9124797.1"/>
    <property type="molecule type" value="Genomic_DNA"/>
</dbReference>
<keyword evidence="10 14" id="KW-0067">ATP-binding</keyword>
<dbReference type="FunFam" id="3.80.10.10:FF:000041">
    <property type="entry name" value="LRR receptor-like serine/threonine-protein kinase ERECTA"/>
    <property type="match status" value="1"/>
</dbReference>
<dbReference type="PROSITE" id="PS00108">
    <property type="entry name" value="PROTEIN_KINASE_ST"/>
    <property type="match status" value="1"/>
</dbReference>